<dbReference type="PANTHER" id="PTHR33258:SF1">
    <property type="entry name" value="TRANSPOSASE INSL FOR INSERTION SEQUENCE ELEMENT IS186A-RELATED"/>
    <property type="match status" value="1"/>
</dbReference>
<organism evidence="6 7">
    <name type="scientific">Clostridium innocuum</name>
    <dbReference type="NCBI Taxonomy" id="1522"/>
    <lineage>
        <taxon>Bacteria</taxon>
        <taxon>Bacillati</taxon>
        <taxon>Bacillota</taxon>
        <taxon>Clostridia</taxon>
        <taxon>Eubacteriales</taxon>
        <taxon>Clostridiaceae</taxon>
        <taxon>Clostridium</taxon>
    </lineage>
</organism>
<evidence type="ECO:0000256" key="4">
    <source>
        <dbReference type="ARBA" id="ARBA00023172"/>
    </source>
</evidence>
<dbReference type="InterPro" id="IPR012337">
    <property type="entry name" value="RNaseH-like_sf"/>
</dbReference>
<dbReference type="GO" id="GO:0006313">
    <property type="term" value="P:DNA transposition"/>
    <property type="evidence" value="ECO:0007669"/>
    <property type="project" value="InterPro"/>
</dbReference>
<dbReference type="AlphaFoldDB" id="A0A099IBV9"/>
<keyword evidence="3" id="KW-0238">DNA-binding</keyword>
<evidence type="ECO:0000256" key="1">
    <source>
        <dbReference type="ARBA" id="ARBA00010075"/>
    </source>
</evidence>
<comment type="caution">
    <text evidence="6">The sequence shown here is derived from an EMBL/GenBank/DDBJ whole genome shotgun (WGS) entry which is preliminary data.</text>
</comment>
<dbReference type="EMBL" id="JQIF01000001">
    <property type="protein sequence ID" value="KGJ55031.1"/>
    <property type="molecule type" value="Genomic_DNA"/>
</dbReference>
<proteinExistence type="inferred from homology"/>
<keyword evidence="4" id="KW-0233">DNA recombination</keyword>
<evidence type="ECO:0000313" key="7">
    <source>
        <dbReference type="Proteomes" id="UP000030008"/>
    </source>
</evidence>
<protein>
    <recommendedName>
        <fullName evidence="5">Transposase IS4-like domain-containing protein</fullName>
    </recommendedName>
</protein>
<feature type="domain" description="Transposase IS4-like" evidence="5">
    <location>
        <begin position="111"/>
        <end position="360"/>
    </location>
</feature>
<evidence type="ECO:0000256" key="2">
    <source>
        <dbReference type="ARBA" id="ARBA00022578"/>
    </source>
</evidence>
<dbReference type="GO" id="GO:0003677">
    <property type="term" value="F:DNA binding"/>
    <property type="evidence" value="ECO:0007669"/>
    <property type="project" value="UniProtKB-KW"/>
</dbReference>
<dbReference type="Proteomes" id="UP000030008">
    <property type="component" value="Unassembled WGS sequence"/>
</dbReference>
<comment type="similarity">
    <text evidence="1">Belongs to the transposase 11 family.</text>
</comment>
<name>A0A099IBV9_CLOIN</name>
<accession>A0A099IBV9</accession>
<evidence type="ECO:0000259" key="5">
    <source>
        <dbReference type="Pfam" id="PF01609"/>
    </source>
</evidence>
<dbReference type="SUPFAM" id="SSF53098">
    <property type="entry name" value="Ribonuclease H-like"/>
    <property type="match status" value="1"/>
</dbReference>
<dbReference type="Pfam" id="PF01609">
    <property type="entry name" value="DDE_Tnp_1"/>
    <property type="match status" value="1"/>
</dbReference>
<dbReference type="PANTHER" id="PTHR33258">
    <property type="entry name" value="TRANSPOSASE INSL FOR INSERTION SEQUENCE ELEMENT IS186A-RELATED"/>
    <property type="match status" value="1"/>
</dbReference>
<sequence>MISIHKTLFNSLDKILNKVDRLKYDQHFVTHESSDFTRKSRKLSFKDIILFILSMAGKPIREELLDFFHYSNNTPTASALVQARSKISSRVFQYILNELNKAFPPDNLYKGYHLIAVDGSEMQIPLDFSDPDTLHKSASKGKFLSAFHLNVSYDVLNHRYLDTIVQGIHSKNEVEAMWKIVERFHDDNAIFIADRNYATWNTMAHIIQSGKSFLIRVKDIHSISSLLRKFNLPDEEFDLDLHITLTRKQTKDIKSQPEKYRFLSTTSTFDFIDEHNPAYELHFRVVRFKLDGSEEYESIITNLSRDEFRKDEIKEIYNTRWGIELSFRDLKYAADLCAVHAKKRESIQQEIWARMILYNISFIMAHHVVNHKPKVKGKDRKYFYAINKKMAIHHCRNYIRHRKRKGGHPPDLETLISQDILPIRPNRKCKRHVKSQTLVCFNYRFS</sequence>
<dbReference type="GO" id="GO:0004803">
    <property type="term" value="F:transposase activity"/>
    <property type="evidence" value="ECO:0007669"/>
    <property type="project" value="InterPro"/>
</dbReference>
<dbReference type="RefSeq" id="WP_044903325.1">
    <property type="nucleotide sequence ID" value="NZ_JQIF01000001.1"/>
</dbReference>
<keyword evidence="2" id="KW-0815">Transposition</keyword>
<dbReference type="InterPro" id="IPR002559">
    <property type="entry name" value="Transposase_11"/>
</dbReference>
<gene>
    <name evidence="6" type="ORF">CIAN88_00185</name>
</gene>
<dbReference type="InterPro" id="IPR047952">
    <property type="entry name" value="Transpos_IS4"/>
</dbReference>
<evidence type="ECO:0000313" key="6">
    <source>
        <dbReference type="EMBL" id="KGJ55031.1"/>
    </source>
</evidence>
<reference evidence="6 7" key="1">
    <citation type="submission" date="2014-08" db="EMBL/GenBank/DDBJ databases">
        <title>Clostridium innocuum, an unnegligible vancomycin-resistant pathogen causing extra-intestinal infections.</title>
        <authorList>
            <person name="Feng Y."/>
            <person name="Chiu C.-H."/>
        </authorList>
    </citation>
    <scope>NUCLEOTIDE SEQUENCE [LARGE SCALE GENOMIC DNA]</scope>
    <source>
        <strain evidence="6 7">AN88</strain>
    </source>
</reference>
<dbReference type="Gene3D" id="3.90.350.10">
    <property type="entry name" value="Transposase Inhibitor Protein From Tn5, Chain A, domain 1"/>
    <property type="match status" value="1"/>
</dbReference>
<evidence type="ECO:0000256" key="3">
    <source>
        <dbReference type="ARBA" id="ARBA00023125"/>
    </source>
</evidence>
<dbReference type="NCBIfam" id="NF033592">
    <property type="entry name" value="transpos_IS4_1"/>
    <property type="match status" value="1"/>
</dbReference>